<dbReference type="WBParaSite" id="ACAC_0000617501-mRNA-1">
    <property type="protein sequence ID" value="ACAC_0000617501-mRNA-1"/>
    <property type="gene ID" value="ACAC_0000617501"/>
</dbReference>
<dbReference type="Proteomes" id="UP000035642">
    <property type="component" value="Unassembled WGS sequence"/>
</dbReference>
<sequence length="86" mass="9081">LDDESLAGVDPQQAHFFNLAAGVPCKRPAVDKNGAVVYSANPQPAQQFTPYVLPGLQGYVPAVSCKCTTRNPKMNGPTAHYGLPLA</sequence>
<evidence type="ECO:0000313" key="2">
    <source>
        <dbReference type="WBParaSite" id="ACAC_0000617501-mRNA-1"/>
    </source>
</evidence>
<dbReference type="AlphaFoldDB" id="A0A0K0D7Y0"/>
<evidence type="ECO:0000313" key="1">
    <source>
        <dbReference type="Proteomes" id="UP000035642"/>
    </source>
</evidence>
<protein>
    <submittedName>
        <fullName evidence="2">DUF1996 domain-containing protein</fullName>
    </submittedName>
</protein>
<accession>A0A0K0D7Y0</accession>
<name>A0A0K0D7Y0_ANGCA</name>
<proteinExistence type="predicted"/>
<reference evidence="2" key="2">
    <citation type="submission" date="2017-02" db="UniProtKB">
        <authorList>
            <consortium name="WormBaseParasite"/>
        </authorList>
    </citation>
    <scope>IDENTIFICATION</scope>
</reference>
<keyword evidence="1" id="KW-1185">Reference proteome</keyword>
<dbReference type="STRING" id="6313.A0A0K0D7Y0"/>
<reference evidence="1" key="1">
    <citation type="submission" date="2012-09" db="EMBL/GenBank/DDBJ databases">
        <authorList>
            <person name="Martin A.A."/>
        </authorList>
    </citation>
    <scope>NUCLEOTIDE SEQUENCE</scope>
</reference>
<organism evidence="1 2">
    <name type="scientific">Angiostrongylus cantonensis</name>
    <name type="common">Rat lungworm</name>
    <dbReference type="NCBI Taxonomy" id="6313"/>
    <lineage>
        <taxon>Eukaryota</taxon>
        <taxon>Metazoa</taxon>
        <taxon>Ecdysozoa</taxon>
        <taxon>Nematoda</taxon>
        <taxon>Chromadorea</taxon>
        <taxon>Rhabditida</taxon>
        <taxon>Rhabditina</taxon>
        <taxon>Rhabditomorpha</taxon>
        <taxon>Strongyloidea</taxon>
        <taxon>Metastrongylidae</taxon>
        <taxon>Angiostrongylus</taxon>
    </lineage>
</organism>